<keyword evidence="3 6" id="KW-0812">Transmembrane</keyword>
<dbReference type="PANTHER" id="PTHR12428">
    <property type="entry name" value="OXA1"/>
    <property type="match status" value="1"/>
</dbReference>
<keyword evidence="4 6" id="KW-1133">Transmembrane helix</keyword>
<comment type="subcellular location">
    <subcellularLocation>
        <location evidence="1">Membrane</location>
        <topology evidence="1">Multi-pass membrane protein</topology>
    </subcellularLocation>
</comment>
<comment type="caution">
    <text evidence="7">The sequence shown here is derived from an EMBL/GenBank/DDBJ whole genome shotgun (WGS) entry which is preliminary data.</text>
</comment>
<reference evidence="7" key="1">
    <citation type="journal article" date="2021" name="Front. Plant Sci.">
        <title>Chromosome-Scale Genome Assembly for Chinese Sour Jujube and Insights Into Its Genome Evolution and Domestication Signature.</title>
        <authorList>
            <person name="Shen L.-Y."/>
            <person name="Luo H."/>
            <person name="Wang X.-L."/>
            <person name="Wang X.-M."/>
            <person name="Qiu X.-J."/>
            <person name="Liu H."/>
            <person name="Zhou S.-S."/>
            <person name="Jia K.-H."/>
            <person name="Nie S."/>
            <person name="Bao Y.-T."/>
            <person name="Zhang R.-G."/>
            <person name="Yun Q.-Z."/>
            <person name="Chai Y.-H."/>
            <person name="Lu J.-Y."/>
            <person name="Li Y."/>
            <person name="Zhao S.-W."/>
            <person name="Mao J.-F."/>
            <person name="Jia S.-G."/>
            <person name="Mao Y.-M."/>
        </authorList>
    </citation>
    <scope>NUCLEOTIDE SEQUENCE</scope>
    <source>
        <strain evidence="7">AT0</strain>
        <tissue evidence="7">Leaf</tissue>
    </source>
</reference>
<feature type="transmembrane region" description="Helical" evidence="6">
    <location>
        <begin position="289"/>
        <end position="314"/>
    </location>
</feature>
<dbReference type="PANTHER" id="PTHR12428:SF65">
    <property type="entry name" value="CYTOCHROME C OXIDASE ASSEMBLY PROTEIN COX18, MITOCHONDRIAL"/>
    <property type="match status" value="1"/>
</dbReference>
<dbReference type="GO" id="GO:0005743">
    <property type="term" value="C:mitochondrial inner membrane"/>
    <property type="evidence" value="ECO:0007669"/>
    <property type="project" value="TreeGrafter"/>
</dbReference>
<evidence type="ECO:0000256" key="3">
    <source>
        <dbReference type="ARBA" id="ARBA00022692"/>
    </source>
</evidence>
<dbReference type="GO" id="GO:0032977">
    <property type="term" value="F:membrane insertase activity"/>
    <property type="evidence" value="ECO:0007669"/>
    <property type="project" value="InterPro"/>
</dbReference>
<evidence type="ECO:0000313" key="8">
    <source>
        <dbReference type="Proteomes" id="UP000813462"/>
    </source>
</evidence>
<feature type="transmembrane region" description="Helical" evidence="6">
    <location>
        <begin position="127"/>
        <end position="150"/>
    </location>
</feature>
<evidence type="ECO:0000256" key="5">
    <source>
        <dbReference type="ARBA" id="ARBA00023136"/>
    </source>
</evidence>
<sequence length="558" mass="62137">MATLKLLSHLRRSQPTSYLYTLSHFHISDTISNPLSPPSLVRTPHLPSTSPGSLLPAALGFLHRRSLSTRSEDSSDLPQLSGFGTDSLTDLTELATESELVSSGDDSILPVGTVISMLDGFHDLTGWPWWIVIASSTLALRVTMLPLLILQLRKLKRIGELFPKLPPPLPPPLSGRSYIDQISLFRKERKAIGCPSFLWFLAYISVQVPGFLLWMISIRRMSLDHHPGFEFGGALWFQNLTEYPHGVLGPIFPLLIAGLHYANVQNSFRKSSVGKGNDLFDLLLKYYKFYLDCLTLPIFFIGYCVPQGSLVYWVTNSSLTLIQQLTLKHPAVRAKLGLPDKVDRREASDSEKMSTSVLTPTSTPKKLKQVSVQDLSPKELLALSVQLLSKGHSERAIPLLRLALDKDPDYVRALTVMGQTLLQKGLQAEASEYLERAISKLLHAAHPTELEDIDLLILASQWAGVAYTRQGKIAEGLVHLERIAKIQEPEEPLSKAHYFDGLLLLSSVLYNEGRRAEAAKYLRLAAAYNPAFNEYLEQCENDDGTLVSDLVSSRRGDY</sequence>
<feature type="transmembrane region" description="Helical" evidence="6">
    <location>
        <begin position="243"/>
        <end position="262"/>
    </location>
</feature>
<keyword evidence="5 6" id="KW-0472">Membrane</keyword>
<feature type="transmembrane region" description="Helical" evidence="6">
    <location>
        <begin position="196"/>
        <end position="216"/>
    </location>
</feature>
<proteinExistence type="inferred from homology"/>
<dbReference type="Proteomes" id="UP000813462">
    <property type="component" value="Unassembled WGS sequence"/>
</dbReference>
<dbReference type="InterPro" id="IPR011990">
    <property type="entry name" value="TPR-like_helical_dom_sf"/>
</dbReference>
<dbReference type="Pfam" id="PF13181">
    <property type="entry name" value="TPR_8"/>
    <property type="match status" value="1"/>
</dbReference>
<protein>
    <recommendedName>
        <fullName evidence="9">ALBINO3-like protein 2, chloroplastic</fullName>
    </recommendedName>
</protein>
<dbReference type="SUPFAM" id="SSF48452">
    <property type="entry name" value="TPR-like"/>
    <property type="match status" value="1"/>
</dbReference>
<dbReference type="OrthoDB" id="2148490at2759"/>
<evidence type="ECO:0000256" key="1">
    <source>
        <dbReference type="ARBA" id="ARBA00004141"/>
    </source>
</evidence>
<dbReference type="InterPro" id="IPR001708">
    <property type="entry name" value="YidC/ALB3/OXA1/COX18"/>
</dbReference>
<evidence type="ECO:0000256" key="4">
    <source>
        <dbReference type="ARBA" id="ARBA00022989"/>
    </source>
</evidence>
<organism evidence="7 8">
    <name type="scientific">Ziziphus jujuba var. spinosa</name>
    <dbReference type="NCBI Taxonomy" id="714518"/>
    <lineage>
        <taxon>Eukaryota</taxon>
        <taxon>Viridiplantae</taxon>
        <taxon>Streptophyta</taxon>
        <taxon>Embryophyta</taxon>
        <taxon>Tracheophyta</taxon>
        <taxon>Spermatophyta</taxon>
        <taxon>Magnoliopsida</taxon>
        <taxon>eudicotyledons</taxon>
        <taxon>Gunneridae</taxon>
        <taxon>Pentapetalae</taxon>
        <taxon>rosids</taxon>
        <taxon>fabids</taxon>
        <taxon>Rosales</taxon>
        <taxon>Rhamnaceae</taxon>
        <taxon>Paliureae</taxon>
        <taxon>Ziziphus</taxon>
    </lineage>
</organism>
<gene>
    <name evidence="7" type="ORF">FEM48_Zijuj02G0183400</name>
</gene>
<comment type="similarity">
    <text evidence="2">Belongs to the OXA1/ALB3/YidC (TC 2.A.9.2) family.</text>
</comment>
<evidence type="ECO:0000256" key="6">
    <source>
        <dbReference type="SAM" id="Phobius"/>
    </source>
</evidence>
<dbReference type="Gene3D" id="1.25.40.10">
    <property type="entry name" value="Tetratricopeptide repeat domain"/>
    <property type="match status" value="1"/>
</dbReference>
<dbReference type="CDD" id="cd20069">
    <property type="entry name" value="5TM_Oxa1-like"/>
    <property type="match status" value="1"/>
</dbReference>
<dbReference type="EMBL" id="JAEACU010000002">
    <property type="protein sequence ID" value="KAH7543432.1"/>
    <property type="molecule type" value="Genomic_DNA"/>
</dbReference>
<evidence type="ECO:0000313" key="7">
    <source>
        <dbReference type="EMBL" id="KAH7543432.1"/>
    </source>
</evidence>
<dbReference type="InterPro" id="IPR019734">
    <property type="entry name" value="TPR_rpt"/>
</dbReference>
<dbReference type="AlphaFoldDB" id="A0A978VX87"/>
<name>A0A978VX87_ZIZJJ</name>
<dbReference type="GO" id="GO:0032979">
    <property type="term" value="P:protein insertion into mitochondrial inner membrane from matrix"/>
    <property type="evidence" value="ECO:0007669"/>
    <property type="project" value="TreeGrafter"/>
</dbReference>
<evidence type="ECO:0008006" key="9">
    <source>
        <dbReference type="Google" id="ProtNLM"/>
    </source>
</evidence>
<accession>A0A978VX87</accession>
<evidence type="ECO:0000256" key="2">
    <source>
        <dbReference type="ARBA" id="ARBA00010583"/>
    </source>
</evidence>